<dbReference type="EMBL" id="JACHVU010000012">
    <property type="protein sequence ID" value="MBB2992863.1"/>
    <property type="molecule type" value="Genomic_DNA"/>
</dbReference>
<dbReference type="PANTHER" id="PTHR35526:SF3">
    <property type="entry name" value="ANTI-SIGMA-F FACTOR RSBW"/>
    <property type="match status" value="1"/>
</dbReference>
<dbReference type="Gene3D" id="3.30.750.24">
    <property type="entry name" value="STAS domain"/>
    <property type="match status" value="1"/>
</dbReference>
<dbReference type="Gene3D" id="3.30.565.10">
    <property type="entry name" value="Histidine kinase-like ATPase, C-terminal domain"/>
    <property type="match status" value="1"/>
</dbReference>
<dbReference type="InterPro" id="IPR036513">
    <property type="entry name" value="STAS_dom_sf"/>
</dbReference>
<dbReference type="CDD" id="cd07043">
    <property type="entry name" value="STAS_anti-anti-sigma_factors"/>
    <property type="match status" value="1"/>
</dbReference>
<accession>A0A839QBD1</accession>
<dbReference type="SUPFAM" id="SSF52091">
    <property type="entry name" value="SpoIIaa-like"/>
    <property type="match status" value="1"/>
</dbReference>
<keyword evidence="3" id="KW-1185">Reference proteome</keyword>
<dbReference type="InterPro" id="IPR002645">
    <property type="entry name" value="STAS_dom"/>
</dbReference>
<name>A0A839QBD1_MYCIR</name>
<dbReference type="InterPro" id="IPR050267">
    <property type="entry name" value="Anti-sigma-factor_SerPK"/>
</dbReference>
<dbReference type="InterPro" id="IPR036890">
    <property type="entry name" value="HATPase_C_sf"/>
</dbReference>
<sequence>MAERSGLSVSAATPIGGSTRLKISGTLDSSTYHQARNSVISAAIEEPEAVVVDVSELHAPAESAWAAFTSARWHVSRWPDIPVVLVCDHEAGRAAIERSGAARHVPVHGDERAAAQAVRNPRGSRRRATAGLDADRGCLRSARTLMAKWLTQWAHADMVIAASTVATVFLENVLEHTTSRPVLLVEAIDDRVMVVVCDESRELAARQELSCTRTVSGLAIVAALSRSWGCNPTAEGKTVWAVLGPENRL</sequence>
<comment type="caution">
    <text evidence="2">The sequence shown here is derived from an EMBL/GenBank/DDBJ whole genome shotgun (WGS) entry which is preliminary data.</text>
</comment>
<dbReference type="AlphaFoldDB" id="A0A839QBD1"/>
<proteinExistence type="predicted"/>
<dbReference type="CDD" id="cd16936">
    <property type="entry name" value="HATPase_RsbW-like"/>
    <property type="match status" value="1"/>
</dbReference>
<evidence type="ECO:0000259" key="1">
    <source>
        <dbReference type="Pfam" id="PF01740"/>
    </source>
</evidence>
<gene>
    <name evidence="2" type="ORF">FHR72_004368</name>
</gene>
<reference evidence="2 3" key="1">
    <citation type="submission" date="2020-08" db="EMBL/GenBank/DDBJ databases">
        <title>The Agave Microbiome: Exploring the role of microbial communities in plant adaptations to desert environments.</title>
        <authorList>
            <person name="Partida-Martinez L.P."/>
        </authorList>
    </citation>
    <scope>NUCLEOTIDE SEQUENCE [LARGE SCALE GENOMIC DNA]</scope>
    <source>
        <strain evidence="2 3">AT2.18</strain>
    </source>
</reference>
<dbReference type="PANTHER" id="PTHR35526">
    <property type="entry name" value="ANTI-SIGMA-F FACTOR RSBW-RELATED"/>
    <property type="match status" value="1"/>
</dbReference>
<organism evidence="2 3">
    <name type="scientific">Mycolicibacterium iranicum</name>
    <name type="common">Mycobacterium iranicum</name>
    <dbReference type="NCBI Taxonomy" id="912594"/>
    <lineage>
        <taxon>Bacteria</taxon>
        <taxon>Bacillati</taxon>
        <taxon>Actinomycetota</taxon>
        <taxon>Actinomycetes</taxon>
        <taxon>Mycobacteriales</taxon>
        <taxon>Mycobacteriaceae</taxon>
        <taxon>Mycolicibacterium</taxon>
    </lineage>
</organism>
<evidence type="ECO:0000313" key="2">
    <source>
        <dbReference type="EMBL" id="MBB2992863.1"/>
    </source>
</evidence>
<feature type="domain" description="STAS" evidence="1">
    <location>
        <begin position="19"/>
        <end position="112"/>
    </location>
</feature>
<dbReference type="RefSeq" id="WP_183471982.1">
    <property type="nucleotide sequence ID" value="NZ_JACHVU010000012.1"/>
</dbReference>
<dbReference type="Proteomes" id="UP000550501">
    <property type="component" value="Unassembled WGS sequence"/>
</dbReference>
<evidence type="ECO:0000313" key="3">
    <source>
        <dbReference type="Proteomes" id="UP000550501"/>
    </source>
</evidence>
<dbReference type="Pfam" id="PF01740">
    <property type="entry name" value="STAS"/>
    <property type="match status" value="1"/>
</dbReference>
<protein>
    <submittedName>
        <fullName evidence="2">Anti-anti-sigma regulatory factor</fullName>
    </submittedName>
</protein>